<feature type="region of interest" description="Disordered" evidence="1">
    <location>
        <begin position="230"/>
        <end position="267"/>
    </location>
</feature>
<evidence type="ECO:0000259" key="3">
    <source>
        <dbReference type="Pfam" id="PF09976"/>
    </source>
</evidence>
<dbReference type="SUPFAM" id="SSF48452">
    <property type="entry name" value="TPR-like"/>
    <property type="match status" value="1"/>
</dbReference>
<dbReference type="EMBL" id="CP002102">
    <property type="protein sequence ID" value="ADL01845.1"/>
    <property type="molecule type" value="Genomic_DNA"/>
</dbReference>
<dbReference type="InterPro" id="IPR011990">
    <property type="entry name" value="TPR-like_helical_dom_sf"/>
</dbReference>
<sequence>MTDVFEEVEEEIRSERLKRLARTWLPVVGGILAVALVAALAWWGWQSFQTSQANKASVAYQRGIESLQSGDTTAAESAFAEAEKAGNGAYKALALQQRAGLAVQANRIPDAIKLFDDAAKADSDPMLADPARYKAALLLMDNGGTLADLEARLLPLTEDDRPMRPFAQEALGLTRLQFNKPAEAREQFVLLTLGQDVPESVRQRAQAAISMIDAGLVTGLAPIVAAQQLVPPPEPAAPTGPDGQPIDPRALEAARQAQAQAQAAGAN</sequence>
<dbReference type="Pfam" id="PF09976">
    <property type="entry name" value="TPR_21"/>
    <property type="match status" value="1"/>
</dbReference>
<dbReference type="KEGG" id="bsb:Bresu_2537"/>
<dbReference type="STRING" id="633149.Bresu_2537"/>
<keyword evidence="2" id="KW-0812">Transmembrane</keyword>
<evidence type="ECO:0000256" key="2">
    <source>
        <dbReference type="SAM" id="Phobius"/>
    </source>
</evidence>
<feature type="compositionally biased region" description="Low complexity" evidence="1">
    <location>
        <begin position="253"/>
        <end position="267"/>
    </location>
</feature>
<dbReference type="InParanoid" id="D9QLF1"/>
<feature type="domain" description="Ancillary SecYEG translocon subunit/Cell division coordinator CpoB TPR" evidence="3">
    <location>
        <begin position="26"/>
        <end position="145"/>
    </location>
</feature>
<reference evidence="5" key="1">
    <citation type="journal article" date="2011" name="J. Bacteriol.">
        <title>Genome sequences of eight morphologically diverse alphaproteobacteria.</title>
        <authorList>
            <consortium name="US DOE Joint Genome Institute"/>
            <person name="Brown P.J."/>
            <person name="Kysela D.T."/>
            <person name="Buechlein A."/>
            <person name="Hemmerich C."/>
            <person name="Brun Y.V."/>
        </authorList>
    </citation>
    <scope>NUCLEOTIDE SEQUENCE [LARGE SCALE GENOMIC DNA]</scope>
    <source>
        <strain evidence="5">ATCC 15264 / DSM 4735 / LMG 14903 / NBRC 16000 / CB 81</strain>
    </source>
</reference>
<keyword evidence="2" id="KW-0472">Membrane</keyword>
<proteinExistence type="predicted"/>
<dbReference type="HOGENOM" id="CLU_073302_1_1_5"/>
<evidence type="ECO:0000256" key="1">
    <source>
        <dbReference type="SAM" id="MobiDB-lite"/>
    </source>
</evidence>
<organism evidence="4 5">
    <name type="scientific">Brevundimonas subvibrioides (strain ATCC 15264 / DSM 4735 / LMG 14903 / NBRC 16000 / CB 81)</name>
    <name type="common">Caulobacter subvibrioides</name>
    <dbReference type="NCBI Taxonomy" id="633149"/>
    <lineage>
        <taxon>Bacteria</taxon>
        <taxon>Pseudomonadati</taxon>
        <taxon>Pseudomonadota</taxon>
        <taxon>Alphaproteobacteria</taxon>
        <taxon>Caulobacterales</taxon>
        <taxon>Caulobacteraceae</taxon>
        <taxon>Brevundimonas</taxon>
    </lineage>
</organism>
<evidence type="ECO:0000313" key="4">
    <source>
        <dbReference type="EMBL" id="ADL01845.1"/>
    </source>
</evidence>
<gene>
    <name evidence="4" type="ordered locus">Bresu_2537</name>
</gene>
<dbReference type="BioCyc" id="BSUB633149:G1GM8-2542-MONOMER"/>
<dbReference type="Gene3D" id="1.25.40.10">
    <property type="entry name" value="Tetratricopeptide repeat domain"/>
    <property type="match status" value="1"/>
</dbReference>
<name>D9QLF1_BRESC</name>
<keyword evidence="5" id="KW-1185">Reference proteome</keyword>
<evidence type="ECO:0000313" key="5">
    <source>
        <dbReference type="Proteomes" id="UP000002696"/>
    </source>
</evidence>
<dbReference type="InterPro" id="IPR018704">
    <property type="entry name" value="SecYEG/CpoB_TPR"/>
</dbReference>
<keyword evidence="2" id="KW-1133">Transmembrane helix</keyword>
<dbReference type="eggNOG" id="COG4649">
    <property type="taxonomic scope" value="Bacteria"/>
</dbReference>
<dbReference type="Proteomes" id="UP000002696">
    <property type="component" value="Chromosome"/>
</dbReference>
<dbReference type="OrthoDB" id="7173339at2"/>
<protein>
    <recommendedName>
        <fullName evidence="3">Ancillary SecYEG translocon subunit/Cell division coordinator CpoB TPR domain-containing protein</fullName>
    </recommendedName>
</protein>
<dbReference type="AlphaFoldDB" id="D9QLF1"/>
<accession>D9QLF1</accession>
<feature type="transmembrane region" description="Helical" evidence="2">
    <location>
        <begin position="23"/>
        <end position="45"/>
    </location>
</feature>
<dbReference type="RefSeq" id="WP_013269946.1">
    <property type="nucleotide sequence ID" value="NC_014375.1"/>
</dbReference>